<dbReference type="Proteomes" id="UP000694888">
    <property type="component" value="Unplaced"/>
</dbReference>
<dbReference type="SUPFAM" id="SSF54001">
    <property type="entry name" value="Cysteine proteinases"/>
    <property type="match status" value="1"/>
</dbReference>
<dbReference type="InterPro" id="IPR038765">
    <property type="entry name" value="Papain-like_cys_pep_sf"/>
</dbReference>
<proteinExistence type="inferred from homology"/>
<sequence length="193" mass="21392">MIPPDCGSCFAMAATSVIADRANIKRGGVWPSTYLSVQHVLDCAKAGNCQGGSDAEVFRYAHTRGIPDETCNNYQAIVQECSSFNQCGTCTRTSNCFSLSQYRRVRVGDHGSVSGRENIMAEVLHAGPVRWDHCRRHRCRHLESGIKIQFSRALLEIGENGWFRIVTSKYKEGKGGEYNLDIEAGCYYGDVIV</sequence>
<accession>A0ABM1VUW6</accession>
<keyword evidence="3" id="KW-1185">Reference proteome</keyword>
<protein>
    <submittedName>
        <fullName evidence="4">Cathepsin Z-like</fullName>
    </submittedName>
</protein>
<evidence type="ECO:0000313" key="3">
    <source>
        <dbReference type="Proteomes" id="UP000694888"/>
    </source>
</evidence>
<name>A0ABM1VUW6_APLCA</name>
<evidence type="ECO:0000259" key="2">
    <source>
        <dbReference type="SMART" id="SM00645"/>
    </source>
</evidence>
<evidence type="ECO:0000256" key="1">
    <source>
        <dbReference type="ARBA" id="ARBA00008455"/>
    </source>
</evidence>
<comment type="similarity">
    <text evidence="1">Belongs to the peptidase C1 family.</text>
</comment>
<dbReference type="SMART" id="SM00645">
    <property type="entry name" value="Pept_C1"/>
    <property type="match status" value="1"/>
</dbReference>
<dbReference type="RefSeq" id="XP_035826208.1">
    <property type="nucleotide sequence ID" value="XM_035970315.1"/>
</dbReference>
<dbReference type="GeneID" id="106012055"/>
<dbReference type="Pfam" id="PF00112">
    <property type="entry name" value="Peptidase_C1"/>
    <property type="match status" value="1"/>
</dbReference>
<dbReference type="PANTHER" id="PTHR12411">
    <property type="entry name" value="CYSTEINE PROTEASE FAMILY C1-RELATED"/>
    <property type="match status" value="1"/>
</dbReference>
<dbReference type="InterPro" id="IPR000668">
    <property type="entry name" value="Peptidase_C1A_C"/>
</dbReference>
<reference evidence="4" key="1">
    <citation type="submission" date="2025-08" db="UniProtKB">
        <authorList>
            <consortium name="RefSeq"/>
        </authorList>
    </citation>
    <scope>IDENTIFICATION</scope>
</reference>
<gene>
    <name evidence="4" type="primary">LOC106012055</name>
</gene>
<feature type="domain" description="Peptidase C1A papain C-terminal" evidence="2">
    <location>
        <begin position="1"/>
        <end position="186"/>
    </location>
</feature>
<dbReference type="Gene3D" id="3.90.70.10">
    <property type="entry name" value="Cysteine proteinases"/>
    <property type="match status" value="1"/>
</dbReference>
<organism evidence="3 4">
    <name type="scientific">Aplysia californica</name>
    <name type="common">California sea hare</name>
    <dbReference type="NCBI Taxonomy" id="6500"/>
    <lineage>
        <taxon>Eukaryota</taxon>
        <taxon>Metazoa</taxon>
        <taxon>Spiralia</taxon>
        <taxon>Lophotrochozoa</taxon>
        <taxon>Mollusca</taxon>
        <taxon>Gastropoda</taxon>
        <taxon>Heterobranchia</taxon>
        <taxon>Euthyneura</taxon>
        <taxon>Tectipleura</taxon>
        <taxon>Aplysiida</taxon>
        <taxon>Aplysioidea</taxon>
        <taxon>Aplysiidae</taxon>
        <taxon>Aplysia</taxon>
    </lineage>
</organism>
<evidence type="ECO:0000313" key="4">
    <source>
        <dbReference type="RefSeq" id="XP_035826208.1"/>
    </source>
</evidence>
<dbReference type="InterPro" id="IPR013128">
    <property type="entry name" value="Peptidase_C1A"/>
</dbReference>